<dbReference type="InterPro" id="IPR006694">
    <property type="entry name" value="Fatty_acid_hydroxylase"/>
</dbReference>
<evidence type="ECO:0000313" key="5">
    <source>
        <dbReference type="Proteomes" id="UP000011087"/>
    </source>
</evidence>
<dbReference type="GO" id="GO:0008610">
    <property type="term" value="P:lipid biosynthetic process"/>
    <property type="evidence" value="ECO:0007669"/>
    <property type="project" value="InterPro"/>
</dbReference>
<dbReference type="GO" id="GO:0005506">
    <property type="term" value="F:iron ion binding"/>
    <property type="evidence" value="ECO:0007669"/>
    <property type="project" value="InterPro"/>
</dbReference>
<keyword evidence="5" id="KW-1185">Reference proteome</keyword>
<dbReference type="Pfam" id="PF04116">
    <property type="entry name" value="FA_hydroxylase"/>
    <property type="match status" value="1"/>
</dbReference>
<accession>L1J9K7</accession>
<dbReference type="KEGG" id="gtt:GUITHDRAFT_139391"/>
<evidence type="ECO:0000313" key="3">
    <source>
        <dbReference type="EMBL" id="EKX44755.1"/>
    </source>
</evidence>
<feature type="transmembrane region" description="Helical" evidence="1">
    <location>
        <begin position="73"/>
        <end position="95"/>
    </location>
</feature>
<keyword evidence="1" id="KW-0812">Transmembrane</keyword>
<evidence type="ECO:0000256" key="1">
    <source>
        <dbReference type="SAM" id="Phobius"/>
    </source>
</evidence>
<reference evidence="4" key="3">
    <citation type="submission" date="2016-03" db="UniProtKB">
        <authorList>
            <consortium name="EnsemblProtists"/>
        </authorList>
    </citation>
    <scope>IDENTIFICATION</scope>
</reference>
<evidence type="ECO:0000313" key="4">
    <source>
        <dbReference type="EnsemblProtists" id="EKX44755"/>
    </source>
</evidence>
<proteinExistence type="predicted"/>
<dbReference type="GeneID" id="17301510"/>
<dbReference type="PaxDb" id="55529-EKX44755"/>
<protein>
    <recommendedName>
        <fullName evidence="2">Fatty acid hydroxylase domain-containing protein</fullName>
    </recommendedName>
</protein>
<dbReference type="AlphaFoldDB" id="L1J9K7"/>
<feature type="domain" description="Fatty acid hydroxylase" evidence="2">
    <location>
        <begin position="80"/>
        <end position="156"/>
    </location>
</feature>
<dbReference type="EMBL" id="JH993002">
    <property type="protein sequence ID" value="EKX44755.1"/>
    <property type="molecule type" value="Genomic_DNA"/>
</dbReference>
<name>L1J9K7_GUITC</name>
<reference evidence="5" key="2">
    <citation type="submission" date="2012-11" db="EMBL/GenBank/DDBJ databases">
        <authorList>
            <person name="Kuo A."/>
            <person name="Curtis B.A."/>
            <person name="Tanifuji G."/>
            <person name="Burki F."/>
            <person name="Gruber A."/>
            <person name="Irimia M."/>
            <person name="Maruyama S."/>
            <person name="Arias M.C."/>
            <person name="Ball S.G."/>
            <person name="Gile G.H."/>
            <person name="Hirakawa Y."/>
            <person name="Hopkins J.F."/>
            <person name="Rensing S.A."/>
            <person name="Schmutz J."/>
            <person name="Symeonidi A."/>
            <person name="Elias M."/>
            <person name="Eveleigh R.J."/>
            <person name="Herman E.K."/>
            <person name="Klute M.J."/>
            <person name="Nakayama T."/>
            <person name="Obornik M."/>
            <person name="Reyes-Prieto A."/>
            <person name="Armbrust E.V."/>
            <person name="Aves S.J."/>
            <person name="Beiko R.G."/>
            <person name="Coutinho P."/>
            <person name="Dacks J.B."/>
            <person name="Durnford D.G."/>
            <person name="Fast N.M."/>
            <person name="Green B.R."/>
            <person name="Grisdale C."/>
            <person name="Hempe F."/>
            <person name="Henrissat B."/>
            <person name="Hoppner M.P."/>
            <person name="Ishida K.-I."/>
            <person name="Kim E."/>
            <person name="Koreny L."/>
            <person name="Kroth P.G."/>
            <person name="Liu Y."/>
            <person name="Malik S.-B."/>
            <person name="Maier U.G."/>
            <person name="McRose D."/>
            <person name="Mock T."/>
            <person name="Neilson J.A."/>
            <person name="Onodera N.T."/>
            <person name="Poole A.M."/>
            <person name="Pritham E.J."/>
            <person name="Richards T.A."/>
            <person name="Rocap G."/>
            <person name="Roy S.W."/>
            <person name="Sarai C."/>
            <person name="Schaack S."/>
            <person name="Shirato S."/>
            <person name="Slamovits C.H."/>
            <person name="Spencer D.F."/>
            <person name="Suzuki S."/>
            <person name="Worden A.Z."/>
            <person name="Zauner S."/>
            <person name="Barry K."/>
            <person name="Bell C."/>
            <person name="Bharti A.K."/>
            <person name="Crow J.A."/>
            <person name="Grimwood J."/>
            <person name="Kramer R."/>
            <person name="Lindquist E."/>
            <person name="Lucas S."/>
            <person name="Salamov A."/>
            <person name="McFadden G.I."/>
            <person name="Lane C.E."/>
            <person name="Keeling P.J."/>
            <person name="Gray M.W."/>
            <person name="Grigoriev I.V."/>
            <person name="Archibald J.M."/>
        </authorList>
    </citation>
    <scope>NUCLEOTIDE SEQUENCE</scope>
    <source>
        <strain evidence="5">CCMP2712</strain>
    </source>
</reference>
<sequence>MVISNATLSLRELIQDIWNYLKEMSIVKNETFEPLVASIAFAVWVAMFRLIDRSQQWRKFKIIDEEMRERYKTLLLSQVFLGIFVYDFLFFWIHLSMHKLKYLGFLGHAVHHRKHPLEATQVVNHSFADGFLQVMTNIITLHLVRSHPMVVITYTFSPPLQSLSCPVLTFPGCFIGLFPWGFLEGHQLMRSEWENTIRKEKGKE</sequence>
<dbReference type="GO" id="GO:0016491">
    <property type="term" value="F:oxidoreductase activity"/>
    <property type="evidence" value="ECO:0007669"/>
    <property type="project" value="InterPro"/>
</dbReference>
<organism evidence="3">
    <name type="scientific">Guillardia theta (strain CCMP2712)</name>
    <name type="common">Cryptophyte</name>
    <dbReference type="NCBI Taxonomy" id="905079"/>
    <lineage>
        <taxon>Eukaryota</taxon>
        <taxon>Cryptophyceae</taxon>
        <taxon>Pyrenomonadales</taxon>
        <taxon>Geminigeraceae</taxon>
        <taxon>Guillardia</taxon>
    </lineage>
</organism>
<dbReference type="Proteomes" id="UP000011087">
    <property type="component" value="Unassembled WGS sequence"/>
</dbReference>
<dbReference type="RefSeq" id="XP_005831735.1">
    <property type="nucleotide sequence ID" value="XM_005831678.1"/>
</dbReference>
<keyword evidence="1" id="KW-0472">Membrane</keyword>
<dbReference type="HOGENOM" id="CLU_1345432_0_0_1"/>
<dbReference type="OrthoDB" id="408954at2759"/>
<keyword evidence="1" id="KW-1133">Transmembrane helix</keyword>
<evidence type="ECO:0000259" key="2">
    <source>
        <dbReference type="Pfam" id="PF04116"/>
    </source>
</evidence>
<feature type="transmembrane region" description="Helical" evidence="1">
    <location>
        <begin position="34"/>
        <end position="52"/>
    </location>
</feature>
<gene>
    <name evidence="3" type="ORF">GUITHDRAFT_139391</name>
</gene>
<dbReference type="EnsemblProtists" id="EKX44755">
    <property type="protein sequence ID" value="EKX44755"/>
    <property type="gene ID" value="GUITHDRAFT_139391"/>
</dbReference>
<reference evidence="3 5" key="1">
    <citation type="journal article" date="2012" name="Nature">
        <title>Algal genomes reveal evolutionary mosaicism and the fate of nucleomorphs.</title>
        <authorList>
            <consortium name="DOE Joint Genome Institute"/>
            <person name="Curtis B.A."/>
            <person name="Tanifuji G."/>
            <person name="Burki F."/>
            <person name="Gruber A."/>
            <person name="Irimia M."/>
            <person name="Maruyama S."/>
            <person name="Arias M.C."/>
            <person name="Ball S.G."/>
            <person name="Gile G.H."/>
            <person name="Hirakawa Y."/>
            <person name="Hopkins J.F."/>
            <person name="Kuo A."/>
            <person name="Rensing S.A."/>
            <person name="Schmutz J."/>
            <person name="Symeonidi A."/>
            <person name="Elias M."/>
            <person name="Eveleigh R.J."/>
            <person name="Herman E.K."/>
            <person name="Klute M.J."/>
            <person name="Nakayama T."/>
            <person name="Obornik M."/>
            <person name="Reyes-Prieto A."/>
            <person name="Armbrust E.V."/>
            <person name="Aves S.J."/>
            <person name="Beiko R.G."/>
            <person name="Coutinho P."/>
            <person name="Dacks J.B."/>
            <person name="Durnford D.G."/>
            <person name="Fast N.M."/>
            <person name="Green B.R."/>
            <person name="Grisdale C.J."/>
            <person name="Hempel F."/>
            <person name="Henrissat B."/>
            <person name="Hoppner M.P."/>
            <person name="Ishida K."/>
            <person name="Kim E."/>
            <person name="Koreny L."/>
            <person name="Kroth P.G."/>
            <person name="Liu Y."/>
            <person name="Malik S.B."/>
            <person name="Maier U.G."/>
            <person name="McRose D."/>
            <person name="Mock T."/>
            <person name="Neilson J.A."/>
            <person name="Onodera N.T."/>
            <person name="Poole A.M."/>
            <person name="Pritham E.J."/>
            <person name="Richards T.A."/>
            <person name="Rocap G."/>
            <person name="Roy S.W."/>
            <person name="Sarai C."/>
            <person name="Schaack S."/>
            <person name="Shirato S."/>
            <person name="Slamovits C.H."/>
            <person name="Spencer D.F."/>
            <person name="Suzuki S."/>
            <person name="Worden A.Z."/>
            <person name="Zauner S."/>
            <person name="Barry K."/>
            <person name="Bell C."/>
            <person name="Bharti A.K."/>
            <person name="Crow J.A."/>
            <person name="Grimwood J."/>
            <person name="Kramer R."/>
            <person name="Lindquist E."/>
            <person name="Lucas S."/>
            <person name="Salamov A."/>
            <person name="McFadden G.I."/>
            <person name="Lane C.E."/>
            <person name="Keeling P.J."/>
            <person name="Gray M.W."/>
            <person name="Grigoriev I.V."/>
            <person name="Archibald J.M."/>
        </authorList>
    </citation>
    <scope>NUCLEOTIDE SEQUENCE</scope>
    <source>
        <strain evidence="3 5">CCMP2712</strain>
    </source>
</reference>